<dbReference type="PANTHER" id="PTHR32002:SF79">
    <property type="entry name" value="OS09G0549450 PROTEIN"/>
    <property type="match status" value="1"/>
</dbReference>
<dbReference type="Pfam" id="PF22922">
    <property type="entry name" value="GAF_NLP"/>
    <property type="match status" value="2"/>
</dbReference>
<keyword evidence="7" id="KW-0539">Nucleus</keyword>
<feature type="region of interest" description="Disordered" evidence="10">
    <location>
        <begin position="826"/>
        <end position="851"/>
    </location>
</feature>
<dbReference type="Proteomes" id="UP001327560">
    <property type="component" value="Chromosome 1"/>
</dbReference>
<evidence type="ECO:0000256" key="3">
    <source>
        <dbReference type="ARBA" id="ARBA00023002"/>
    </source>
</evidence>
<feature type="domain" description="PB1" evidence="13">
    <location>
        <begin position="856"/>
        <end position="950"/>
    </location>
</feature>
<dbReference type="InterPro" id="IPR003035">
    <property type="entry name" value="RWP-RK_dom"/>
</dbReference>
<dbReference type="InterPro" id="IPR055081">
    <property type="entry name" value="NLP1-9_GAF"/>
</dbReference>
<dbReference type="Pfam" id="PF02042">
    <property type="entry name" value="RWP-RK"/>
    <property type="match status" value="1"/>
</dbReference>
<evidence type="ECO:0000256" key="8">
    <source>
        <dbReference type="PROSITE-ProRule" id="PRU00047"/>
    </source>
</evidence>
<evidence type="ECO:0000256" key="1">
    <source>
        <dbReference type="ARBA" id="ARBA00022630"/>
    </source>
</evidence>
<keyword evidence="6" id="KW-0804">Transcription</keyword>
<sequence>MMEALPKPETSLGRNLSDGTADLDLLDQLLSGDGWLEFPDCSDGLQAGTPNSMSPFNCLSFSPLFEVNNNSPNPDQLENGEEDGTGMLVASTCPPRDETLYKNVDRIQYLNSNSVGCLVCPVHTDDLSTVSPSFELGTSWCIQPKDSNFSVKDRFMQALNYIKETQRDGDVLVQLWVPVKRGDQLFLTTYSQPFSLNQNCEKLVNYREVSTTYHFSAEVNSGKALGLPGRVYLGKLPEWTPDVRFFSSYEYPRVDYAQRLDIRGSIALPVFDHGNGSCLGVVEVIMTTQKINYTFELENICNALQAVDLRTLSVVTVPRFKVSSGSYQAALPEIREVLKAVCRRHMLPLAQTWIPCIQQGKRGIRHSNENYRDCVSTADAACYVNDPSMMGFYEACSEHHLLKGQGVAGTAFTTNQPCFVPDVTASSKTEYPLSHHAKMFHLKGAVAIRLRSILTGNADFVLEFFLPTNCIVIEEQKLMLDSLSSTVQQVCQTLRVLAAKELAEEDMLQVNKVIPADFLVEKSSFKAEPAQNCETPTLLETHTTGMSEDIQPCFGSTTGDSKQKTRHIFEFKNHEIKSFHITTDRDHVEVILPAEKISSKLRQHQQVLAKDISDNENSFNFDNSCSEATKTTEKKRRKTEKTVSLEVLRKYFAGSLKDAAKSIGVCPTTLKRICRQHGITRWPSRKIKKVDHSLKKLQVVINSVHGADKAIQLSSLYKDFTTASVSDKNSSGVFPVFRLNQNDDPNYKQDGDAKLNNPHISSSHSSSSFSHTSTSSLSSSSGEKHCTLTVEPRPKQEAIIEEKVIDTPHSVNNKIDLHLPTQSTQLCPNRFPSQKSHGEHCSSGSLSPSDTTKSDWIRVKATYDAEKVRIRLHPTWTFEDLRLEILKRFNVETKNSVNLKYLDDESEWVLLTCDADLQECIHLYASSEGKHAAMAEMRSVTGWRLRWTGSVDGNQVDALISFLGQYSISEEEEQGVWRWNSNGSLSTTSLYGFLAGKGHENPPPFQGWVGFIGGCGLEGNVNDLSIVDGWGAWNARMRLTVHVAERGFRPVVFEAEPGVGGLWTHTLESTRLQSPTFDFQFIDFPWPATVTDVFPRHERVMEYVEAYARHFDLLRWIEFESTVVSVEYVGPPEEEMSAWELWAGNGEAFGGAAKGEWHVAVQHKGHDSTEICRVDFLILCIGRFSGVPNFPSFPPEKGPRVFDGKVIHSMDYSNLDNASAAALIKGNRVTIFGSGKTAFEIASECADANGVGLPCTMMLQTKRWFLDESFCMRFPLFGYFYRNRFSELLVHKPGEGVMMSLLATFLAPLRWLFSKITERYFTRNMPLKKHGMVPEHSFFQSIAACLIALVPEKFYDRVEEGSIVLKRPKSFNFYKNGLVIDNKDEVVESDLVIFATGFKGDQKLKDKEQVEMAASSKWTTVRRKNSKKSVSFAEAPKPSAPRWVSAGRSYAEALRYIPRPQQRPISAQGSAVEPISFSSFFGRLKLEGKCFRCFREGHLSFQCRNRARCFKCRGVGHLGYACKVFSLHRGQPSRSSSIPPTPLNSNSEFSMPSNASCSSSLLHSSSVLSSNRDSSSHPSGCERTAPACIPIAAKTRMADRPPLLKVYMPNSDAIHRRSQYLGTSCILVRVCG</sequence>
<evidence type="ECO:0000256" key="2">
    <source>
        <dbReference type="ARBA" id="ARBA00022827"/>
    </source>
</evidence>
<evidence type="ECO:0000256" key="7">
    <source>
        <dbReference type="ARBA" id="ARBA00023242"/>
    </source>
</evidence>
<feature type="compositionally biased region" description="Basic and acidic residues" evidence="10">
    <location>
        <begin position="782"/>
        <end position="793"/>
    </location>
</feature>
<dbReference type="GO" id="GO:0008270">
    <property type="term" value="F:zinc ion binding"/>
    <property type="evidence" value="ECO:0007669"/>
    <property type="project" value="UniProtKB-KW"/>
</dbReference>
<dbReference type="SMART" id="SM00666">
    <property type="entry name" value="PB1"/>
    <property type="match status" value="1"/>
</dbReference>
<dbReference type="PROSITE" id="PS51745">
    <property type="entry name" value="PB1"/>
    <property type="match status" value="1"/>
</dbReference>
<organism evidence="14 15">
    <name type="scientific">Canna indica</name>
    <name type="common">Indian-shot</name>
    <dbReference type="NCBI Taxonomy" id="4628"/>
    <lineage>
        <taxon>Eukaryota</taxon>
        <taxon>Viridiplantae</taxon>
        <taxon>Streptophyta</taxon>
        <taxon>Embryophyta</taxon>
        <taxon>Tracheophyta</taxon>
        <taxon>Spermatophyta</taxon>
        <taxon>Magnoliopsida</taxon>
        <taxon>Liliopsida</taxon>
        <taxon>Zingiberales</taxon>
        <taxon>Cannaceae</taxon>
        <taxon>Canna</taxon>
    </lineage>
</organism>
<dbReference type="Gene3D" id="3.10.20.90">
    <property type="entry name" value="Phosphatidylinositol 3-kinase Catalytic Subunit, Chain A, domain 1"/>
    <property type="match status" value="1"/>
</dbReference>
<dbReference type="InterPro" id="IPR036875">
    <property type="entry name" value="Znf_CCHC_sf"/>
</dbReference>
<dbReference type="SUPFAM" id="SSF54277">
    <property type="entry name" value="CAD &amp; PB1 domains"/>
    <property type="match status" value="1"/>
</dbReference>
<feature type="domain" description="RWP-RK" evidence="12">
    <location>
        <begin position="629"/>
        <end position="710"/>
    </location>
</feature>
<dbReference type="InterPro" id="IPR000270">
    <property type="entry name" value="PB1_dom"/>
</dbReference>
<dbReference type="Pfam" id="PF00564">
    <property type="entry name" value="PB1"/>
    <property type="match status" value="1"/>
</dbReference>
<keyword evidence="3 9" id="KW-0560">Oxidoreductase</keyword>
<dbReference type="GO" id="GO:0003677">
    <property type="term" value="F:DNA binding"/>
    <property type="evidence" value="ECO:0007669"/>
    <property type="project" value="UniProtKB-KW"/>
</dbReference>
<dbReference type="InterPro" id="IPR053793">
    <property type="entry name" value="PB1-like"/>
</dbReference>
<dbReference type="EC" id="1.-.-.-" evidence="9"/>
<comment type="similarity">
    <text evidence="9">Belongs to the FMO family.</text>
</comment>
<dbReference type="PANTHER" id="PTHR32002">
    <property type="entry name" value="PROTEIN NLP8"/>
    <property type="match status" value="1"/>
</dbReference>
<proteinExistence type="inferred from homology"/>
<keyword evidence="5" id="KW-0238">DNA-binding</keyword>
<dbReference type="InterPro" id="IPR036188">
    <property type="entry name" value="FAD/NAD-bd_sf"/>
</dbReference>
<dbReference type="CDD" id="cd06407">
    <property type="entry name" value="PB1_NLP"/>
    <property type="match status" value="1"/>
</dbReference>
<dbReference type="FunFam" id="3.50.50.60:FF:000403">
    <property type="entry name" value="Flavin-containing monooxygenase"/>
    <property type="match status" value="1"/>
</dbReference>
<evidence type="ECO:0000256" key="5">
    <source>
        <dbReference type="ARBA" id="ARBA00023125"/>
    </source>
</evidence>
<keyword evidence="8" id="KW-0479">Metal-binding</keyword>
<evidence type="ECO:0000313" key="15">
    <source>
        <dbReference type="Proteomes" id="UP001327560"/>
    </source>
</evidence>
<feature type="compositionally biased region" description="Low complexity" evidence="10">
    <location>
        <begin position="761"/>
        <end position="781"/>
    </location>
</feature>
<keyword evidence="4" id="KW-0805">Transcription regulation</keyword>
<dbReference type="GO" id="GO:0050661">
    <property type="term" value="F:NADP binding"/>
    <property type="evidence" value="ECO:0007669"/>
    <property type="project" value="InterPro"/>
</dbReference>
<dbReference type="Gene3D" id="4.10.60.10">
    <property type="entry name" value="Zinc finger, CCHC-type"/>
    <property type="match status" value="1"/>
</dbReference>
<evidence type="ECO:0000256" key="4">
    <source>
        <dbReference type="ARBA" id="ARBA00023015"/>
    </source>
</evidence>
<feature type="compositionally biased region" description="Polar residues" evidence="10">
    <location>
        <begin position="826"/>
        <end position="835"/>
    </location>
</feature>
<gene>
    <name evidence="14" type="ORF">Cni_G03482</name>
</gene>
<evidence type="ECO:0000256" key="10">
    <source>
        <dbReference type="SAM" id="MobiDB-lite"/>
    </source>
</evidence>
<feature type="compositionally biased region" description="Polar residues" evidence="10">
    <location>
        <begin position="1532"/>
        <end position="1549"/>
    </location>
</feature>
<dbReference type="PROSITE" id="PS50158">
    <property type="entry name" value="ZF_CCHC"/>
    <property type="match status" value="1"/>
</dbReference>
<name>A0AAQ3Q3K2_9LILI</name>
<keyword evidence="8" id="KW-0863">Zinc-finger</keyword>
<dbReference type="Gene3D" id="3.50.50.60">
    <property type="entry name" value="FAD/NAD(P)-binding domain"/>
    <property type="match status" value="1"/>
</dbReference>
<dbReference type="Pfam" id="PF00743">
    <property type="entry name" value="FMO-like"/>
    <property type="match status" value="1"/>
</dbReference>
<dbReference type="SUPFAM" id="SSF51905">
    <property type="entry name" value="FAD/NAD(P)-binding domain"/>
    <property type="match status" value="1"/>
</dbReference>
<keyword evidence="2 9" id="KW-0274">FAD</keyword>
<keyword evidence="1 9" id="KW-0285">Flavoprotein</keyword>
<dbReference type="PROSITE" id="PS51519">
    <property type="entry name" value="RWP_RK"/>
    <property type="match status" value="1"/>
</dbReference>
<feature type="region of interest" description="Disordered" evidence="10">
    <location>
        <begin position="740"/>
        <end position="793"/>
    </location>
</feature>
<protein>
    <recommendedName>
        <fullName evidence="9">Flavin-containing monooxygenase</fullName>
        <ecNumber evidence="9">1.-.-.-</ecNumber>
    </recommendedName>
</protein>
<evidence type="ECO:0000259" key="12">
    <source>
        <dbReference type="PROSITE" id="PS51519"/>
    </source>
</evidence>
<dbReference type="InterPro" id="IPR001878">
    <property type="entry name" value="Znf_CCHC"/>
</dbReference>
<keyword evidence="8" id="KW-0862">Zinc</keyword>
<dbReference type="GO" id="GO:0004499">
    <property type="term" value="F:N,N-dimethylaniline monooxygenase activity"/>
    <property type="evidence" value="ECO:0007669"/>
    <property type="project" value="InterPro"/>
</dbReference>
<feature type="region of interest" description="Disordered" evidence="10">
    <location>
        <begin position="1530"/>
        <end position="1550"/>
    </location>
</feature>
<dbReference type="GO" id="GO:0050660">
    <property type="term" value="F:flavin adenine dinucleotide binding"/>
    <property type="evidence" value="ECO:0007669"/>
    <property type="project" value="InterPro"/>
</dbReference>
<evidence type="ECO:0000256" key="6">
    <source>
        <dbReference type="ARBA" id="ARBA00023163"/>
    </source>
</evidence>
<reference evidence="14 15" key="1">
    <citation type="submission" date="2023-10" db="EMBL/GenBank/DDBJ databases">
        <title>Chromosome-scale genome assembly provides insights into flower coloration mechanisms of Canna indica.</title>
        <authorList>
            <person name="Li C."/>
        </authorList>
    </citation>
    <scope>NUCLEOTIDE SEQUENCE [LARGE SCALE GENOMIC DNA]</scope>
    <source>
        <tissue evidence="14">Flower</tissue>
    </source>
</reference>
<evidence type="ECO:0000259" key="13">
    <source>
        <dbReference type="PROSITE" id="PS51745"/>
    </source>
</evidence>
<keyword evidence="15" id="KW-1185">Reference proteome</keyword>
<evidence type="ECO:0000259" key="11">
    <source>
        <dbReference type="PROSITE" id="PS50158"/>
    </source>
</evidence>
<comment type="cofactor">
    <cofactor evidence="9">
        <name>FAD</name>
        <dbReference type="ChEBI" id="CHEBI:57692"/>
    </cofactor>
</comment>
<dbReference type="SUPFAM" id="SSF57756">
    <property type="entry name" value="Retrovirus zinc finger-like domains"/>
    <property type="match status" value="1"/>
</dbReference>
<evidence type="ECO:0000256" key="9">
    <source>
        <dbReference type="RuleBase" id="RU361177"/>
    </source>
</evidence>
<dbReference type="InterPro" id="IPR020946">
    <property type="entry name" value="Flavin_mOase-like"/>
</dbReference>
<dbReference type="GO" id="GO:0003700">
    <property type="term" value="F:DNA-binding transcription factor activity"/>
    <property type="evidence" value="ECO:0007669"/>
    <property type="project" value="InterPro"/>
</dbReference>
<feature type="domain" description="CCHC-type" evidence="11">
    <location>
        <begin position="1489"/>
        <end position="1505"/>
    </location>
</feature>
<evidence type="ECO:0000313" key="14">
    <source>
        <dbReference type="EMBL" id="WOK94777.1"/>
    </source>
</evidence>
<dbReference type="InterPro" id="IPR045012">
    <property type="entry name" value="NLP"/>
</dbReference>
<keyword evidence="9" id="KW-0503">Monooxygenase</keyword>
<dbReference type="EMBL" id="CP136890">
    <property type="protein sequence ID" value="WOK94777.1"/>
    <property type="molecule type" value="Genomic_DNA"/>
</dbReference>
<dbReference type="SMART" id="SM00343">
    <property type="entry name" value="ZnF_C2HC"/>
    <property type="match status" value="2"/>
</dbReference>
<dbReference type="InterPro" id="IPR034891">
    <property type="entry name" value="PB1_NLP"/>
</dbReference>
<feature type="compositionally biased region" description="Polar residues" evidence="10">
    <location>
        <begin position="842"/>
        <end position="851"/>
    </location>
</feature>
<accession>A0AAQ3Q3K2</accession>